<keyword evidence="5 7" id="KW-1133">Transmembrane helix</keyword>
<comment type="caution">
    <text evidence="9">The sequence shown here is derived from an EMBL/GenBank/DDBJ whole genome shotgun (WGS) entry which is preliminary data.</text>
</comment>
<dbReference type="PANTHER" id="PTHR24223:SF434">
    <property type="entry name" value="MULTIDRUG RESISTANCE PROTEIN MRP-7"/>
    <property type="match status" value="1"/>
</dbReference>
<evidence type="ECO:0000256" key="3">
    <source>
        <dbReference type="ARBA" id="ARBA00022741"/>
    </source>
</evidence>
<feature type="transmembrane region" description="Helical" evidence="7">
    <location>
        <begin position="309"/>
        <end position="326"/>
    </location>
</feature>
<feature type="domain" description="ABC transmembrane type-1" evidence="8">
    <location>
        <begin position="242"/>
        <end position="474"/>
    </location>
</feature>
<dbReference type="CDD" id="cd18595">
    <property type="entry name" value="ABC_6TM_MRP1_2_3_6_D1_like"/>
    <property type="match status" value="1"/>
</dbReference>
<keyword evidence="6 7" id="KW-0472">Membrane</keyword>
<dbReference type="SUPFAM" id="SSF90123">
    <property type="entry name" value="ABC transporter transmembrane region"/>
    <property type="match status" value="1"/>
</dbReference>
<evidence type="ECO:0000256" key="5">
    <source>
        <dbReference type="ARBA" id="ARBA00022989"/>
    </source>
</evidence>
<dbReference type="GO" id="GO:0140359">
    <property type="term" value="F:ABC-type transporter activity"/>
    <property type="evidence" value="ECO:0007669"/>
    <property type="project" value="InterPro"/>
</dbReference>
<dbReference type="Gene3D" id="1.20.1560.10">
    <property type="entry name" value="ABC transporter type 1, transmembrane domain"/>
    <property type="match status" value="1"/>
</dbReference>
<evidence type="ECO:0000256" key="7">
    <source>
        <dbReference type="SAM" id="Phobius"/>
    </source>
</evidence>
<keyword evidence="2 7" id="KW-0812">Transmembrane</keyword>
<organism evidence="9 10">
    <name type="scientific">Diploscapter pachys</name>
    <dbReference type="NCBI Taxonomy" id="2018661"/>
    <lineage>
        <taxon>Eukaryota</taxon>
        <taxon>Metazoa</taxon>
        <taxon>Ecdysozoa</taxon>
        <taxon>Nematoda</taxon>
        <taxon>Chromadorea</taxon>
        <taxon>Rhabditida</taxon>
        <taxon>Rhabditina</taxon>
        <taxon>Rhabditomorpha</taxon>
        <taxon>Rhabditoidea</taxon>
        <taxon>Rhabditidae</taxon>
        <taxon>Diploscapter</taxon>
    </lineage>
</organism>
<keyword evidence="4" id="KW-0067">ATP-binding</keyword>
<name>A0A2A2L7R5_9BILA</name>
<dbReference type="OrthoDB" id="6500128at2759"/>
<feature type="transmembrane region" description="Helical" evidence="7">
    <location>
        <begin position="332"/>
        <end position="353"/>
    </location>
</feature>
<dbReference type="GO" id="GO:0005524">
    <property type="term" value="F:ATP binding"/>
    <property type="evidence" value="ECO:0007669"/>
    <property type="project" value="UniProtKB-KW"/>
</dbReference>
<dbReference type="FunFam" id="1.20.1560.10:FF:000081">
    <property type="entry name" value="Protein CBG24505"/>
    <property type="match status" value="1"/>
</dbReference>
<feature type="transmembrane region" description="Helical" evidence="7">
    <location>
        <begin position="37"/>
        <end position="55"/>
    </location>
</feature>
<dbReference type="Pfam" id="PF00664">
    <property type="entry name" value="ABC_membrane"/>
    <property type="match status" value="1"/>
</dbReference>
<dbReference type="GO" id="GO:0016020">
    <property type="term" value="C:membrane"/>
    <property type="evidence" value="ECO:0007669"/>
    <property type="project" value="InterPro"/>
</dbReference>
<reference evidence="9 10" key="1">
    <citation type="journal article" date="2017" name="Curr. Biol.">
        <title>Genome architecture and evolution of a unichromosomal asexual nematode.</title>
        <authorList>
            <person name="Fradin H."/>
            <person name="Zegar C."/>
            <person name="Gutwein M."/>
            <person name="Lucas J."/>
            <person name="Kovtun M."/>
            <person name="Corcoran D."/>
            <person name="Baugh L.R."/>
            <person name="Kiontke K."/>
            <person name="Gunsalus K."/>
            <person name="Fitch D.H."/>
            <person name="Piano F."/>
        </authorList>
    </citation>
    <scope>NUCLEOTIDE SEQUENCE [LARGE SCALE GENOMIC DNA]</scope>
    <source>
        <strain evidence="9">PF1309</strain>
    </source>
</reference>
<evidence type="ECO:0000259" key="8">
    <source>
        <dbReference type="PROSITE" id="PS50929"/>
    </source>
</evidence>
<dbReference type="InterPro" id="IPR011527">
    <property type="entry name" value="ABC1_TM_dom"/>
</dbReference>
<evidence type="ECO:0000256" key="1">
    <source>
        <dbReference type="ARBA" id="ARBA00022448"/>
    </source>
</evidence>
<feature type="transmembrane region" description="Helical" evidence="7">
    <location>
        <begin position="106"/>
        <end position="125"/>
    </location>
</feature>
<dbReference type="Proteomes" id="UP000218231">
    <property type="component" value="Unassembled WGS sequence"/>
</dbReference>
<gene>
    <name evidence="9" type="ORF">WR25_07265</name>
</gene>
<proteinExistence type="predicted"/>
<evidence type="ECO:0000256" key="2">
    <source>
        <dbReference type="ARBA" id="ARBA00022692"/>
    </source>
</evidence>
<sequence length="515" mass="59608">MSTKNGTWASFCGDGGLFKQPFPTGMPNLSVCTQHTILVWAPTAFFFVLLPFLVWQAKHNSRRYKPLPWSFLLIVKILLCVLMVGISVCLEVFYIVHHSSSHTADYIYPIMLILVFGISALLHLFRKSTGLVTSGIQHNSVLVFLICGLSEFYQWIRTGHESQAHSPELDSSFPNRLTIWWFNKIPWIGSRKDLEPDDLYDLNQEMTTPYLTELWEEKWNPRVETPKTDRIYFIKLIQEVQLRSLIINSYFYIMVEISVKIQTALTAAVYKKTLHLSNSARREKTVGEIVNLMAIDIERFQIITQQIQQFWSGPYQIIFALVYLFITLGYSAIPGIVIMIIFVPLNIFSSVIVKKWQMEQMKLKDERTKMVNEVLNGIKVIKLYAWEIPMEEHIENIRQKELALIRKSAMVRNVIDSFNTSSPFLVAFFSFGTYVLTSKSHELTAQIAFVSLTLFNQLRSPMTVVAFFINQLIQAVVSNKRLKEFLVADELDNSTVERTNVSDSRFQRIRKIVHF</sequence>
<dbReference type="InterPro" id="IPR050173">
    <property type="entry name" value="ABC_transporter_C-like"/>
</dbReference>
<protein>
    <recommendedName>
        <fullName evidence="8">ABC transmembrane type-1 domain-containing protein</fullName>
    </recommendedName>
</protein>
<dbReference type="PROSITE" id="PS50929">
    <property type="entry name" value="ABC_TM1F"/>
    <property type="match status" value="1"/>
</dbReference>
<keyword evidence="10" id="KW-1185">Reference proteome</keyword>
<feature type="transmembrane region" description="Helical" evidence="7">
    <location>
        <begin position="67"/>
        <end position="94"/>
    </location>
</feature>
<evidence type="ECO:0000256" key="6">
    <source>
        <dbReference type="ARBA" id="ARBA00023136"/>
    </source>
</evidence>
<accession>A0A2A2L7R5</accession>
<dbReference type="STRING" id="2018661.A0A2A2L7R5"/>
<evidence type="ECO:0000313" key="9">
    <source>
        <dbReference type="EMBL" id="PAV82316.1"/>
    </source>
</evidence>
<dbReference type="EMBL" id="LIAE01007070">
    <property type="protein sequence ID" value="PAV82316.1"/>
    <property type="molecule type" value="Genomic_DNA"/>
</dbReference>
<dbReference type="PANTHER" id="PTHR24223">
    <property type="entry name" value="ATP-BINDING CASSETTE SUB-FAMILY C"/>
    <property type="match status" value="1"/>
</dbReference>
<keyword evidence="1" id="KW-0813">Transport</keyword>
<dbReference type="InterPro" id="IPR036640">
    <property type="entry name" value="ABC1_TM_sf"/>
</dbReference>
<dbReference type="AlphaFoldDB" id="A0A2A2L7R5"/>
<keyword evidence="3" id="KW-0547">Nucleotide-binding</keyword>
<evidence type="ECO:0000313" key="10">
    <source>
        <dbReference type="Proteomes" id="UP000218231"/>
    </source>
</evidence>
<evidence type="ECO:0000256" key="4">
    <source>
        <dbReference type="ARBA" id="ARBA00022840"/>
    </source>
</evidence>